<dbReference type="RefSeq" id="WP_241369610.1">
    <property type="nucleotide sequence ID" value="NZ_JAKZFC010000004.1"/>
</dbReference>
<dbReference type="Gene3D" id="1.10.530.10">
    <property type="match status" value="1"/>
</dbReference>
<reference evidence="2 3" key="1">
    <citation type="submission" date="2022-03" db="EMBL/GenBank/DDBJ databases">
        <authorList>
            <person name="Jo J.-H."/>
            <person name="Im W.-T."/>
        </authorList>
    </citation>
    <scope>NUCLEOTIDE SEQUENCE [LARGE SCALE GENOMIC DNA]</scope>
    <source>
        <strain evidence="2 3">MA9</strain>
    </source>
</reference>
<evidence type="ECO:0000256" key="1">
    <source>
        <dbReference type="SAM" id="Phobius"/>
    </source>
</evidence>
<comment type="caution">
    <text evidence="2">The sequence shown here is derived from an EMBL/GenBank/DDBJ whole genome shotgun (WGS) entry which is preliminary data.</text>
</comment>
<feature type="transmembrane region" description="Helical" evidence="1">
    <location>
        <begin position="15"/>
        <end position="38"/>
    </location>
</feature>
<accession>A0ABS9UDW7</accession>
<dbReference type="Proteomes" id="UP001316087">
    <property type="component" value="Unassembled WGS sequence"/>
</dbReference>
<protein>
    <submittedName>
        <fullName evidence="2">Lytic transglycosylase domain-containing protein</fullName>
    </submittedName>
</protein>
<gene>
    <name evidence="2" type="ORF">LZ480_11620</name>
</gene>
<proteinExistence type="predicted"/>
<dbReference type="CDD" id="cd13399">
    <property type="entry name" value="Slt35-like"/>
    <property type="match status" value="1"/>
</dbReference>
<keyword evidence="3" id="KW-1185">Reference proteome</keyword>
<sequence length="229" mass="26199">MAKKKQKKPILTPNVKLFLIVLLIPIALTLYIFAYFSWQQIRELPFMDYFAEKSVYQQIQEQFDLAIPIEYIPVYVAAEEEYGVPWTLLAAHHRVETRFSTMKTLVSPVGAEGHLQFMPCTFVGWKHPSCKGLGQGEIPEKDKTNPNIIKKYGGYGVDANGDGVADPFDIEDAVFSAAKFLSLAGVKDGQFKKAIFQYNHSDEYVQDVLHFYNQYKEYDEQLKLVALKK</sequence>
<evidence type="ECO:0000313" key="3">
    <source>
        <dbReference type="Proteomes" id="UP001316087"/>
    </source>
</evidence>
<evidence type="ECO:0000313" key="2">
    <source>
        <dbReference type="EMBL" id="MCH7322541.1"/>
    </source>
</evidence>
<name>A0ABS9UDW7_9BACL</name>
<dbReference type="SUPFAM" id="SSF53955">
    <property type="entry name" value="Lysozyme-like"/>
    <property type="match status" value="1"/>
</dbReference>
<dbReference type="InterPro" id="IPR023346">
    <property type="entry name" value="Lysozyme-like_dom_sf"/>
</dbReference>
<organism evidence="2 3">
    <name type="scientific">Solibacillus palustris</name>
    <dbReference type="NCBI Taxonomy" id="2908203"/>
    <lineage>
        <taxon>Bacteria</taxon>
        <taxon>Bacillati</taxon>
        <taxon>Bacillota</taxon>
        <taxon>Bacilli</taxon>
        <taxon>Bacillales</taxon>
        <taxon>Caryophanaceae</taxon>
        <taxon>Solibacillus</taxon>
    </lineage>
</organism>
<keyword evidence="1" id="KW-0472">Membrane</keyword>
<dbReference type="EMBL" id="JAKZFC010000004">
    <property type="protein sequence ID" value="MCH7322541.1"/>
    <property type="molecule type" value="Genomic_DNA"/>
</dbReference>
<keyword evidence="1" id="KW-1133">Transmembrane helix</keyword>
<keyword evidence="1" id="KW-0812">Transmembrane</keyword>